<evidence type="ECO:0000313" key="3">
    <source>
        <dbReference type="Proteomes" id="UP000053593"/>
    </source>
</evidence>
<dbReference type="Proteomes" id="UP000053593">
    <property type="component" value="Unassembled WGS sequence"/>
</dbReference>
<dbReference type="AlphaFoldDB" id="A0A0D0BAA9"/>
<dbReference type="HOGENOM" id="CLU_1555425_0_0_1"/>
<feature type="compositionally biased region" description="Polar residues" evidence="1">
    <location>
        <begin position="59"/>
        <end position="87"/>
    </location>
</feature>
<sequence length="172" mass="19132">MASNGSRQPLPSVLTEWSAAWDIVGCKFRLTLCAGDVSQTTPLSSPSNERLPSHVELSPISNHGTPSRSVLSPASLPNSTPTQRCSPTPTPFPNPSCIFPRHNPTIAVRRPYCDHYRTLWFLLFEQISGGKLWLHSCWDTNAIEEGHVKEFWGCLQDTVDVLFIGDRDEGKE</sequence>
<evidence type="ECO:0000256" key="1">
    <source>
        <dbReference type="SAM" id="MobiDB-lite"/>
    </source>
</evidence>
<feature type="compositionally biased region" description="Polar residues" evidence="1">
    <location>
        <begin position="40"/>
        <end position="50"/>
    </location>
</feature>
<organism evidence="2 3">
    <name type="scientific">Collybiopsis luxurians FD-317 M1</name>
    <dbReference type="NCBI Taxonomy" id="944289"/>
    <lineage>
        <taxon>Eukaryota</taxon>
        <taxon>Fungi</taxon>
        <taxon>Dikarya</taxon>
        <taxon>Basidiomycota</taxon>
        <taxon>Agaricomycotina</taxon>
        <taxon>Agaricomycetes</taxon>
        <taxon>Agaricomycetidae</taxon>
        <taxon>Agaricales</taxon>
        <taxon>Marasmiineae</taxon>
        <taxon>Omphalotaceae</taxon>
        <taxon>Collybiopsis</taxon>
        <taxon>Collybiopsis luxurians</taxon>
    </lineage>
</organism>
<name>A0A0D0BAA9_9AGAR</name>
<feature type="region of interest" description="Disordered" evidence="1">
    <location>
        <begin position="40"/>
        <end position="89"/>
    </location>
</feature>
<keyword evidence="3" id="KW-1185">Reference proteome</keyword>
<proteinExistence type="predicted"/>
<protein>
    <submittedName>
        <fullName evidence="2">Uncharacterized protein</fullName>
    </submittedName>
</protein>
<dbReference type="EMBL" id="KN834869">
    <property type="protein sequence ID" value="KIK51226.1"/>
    <property type="molecule type" value="Genomic_DNA"/>
</dbReference>
<evidence type="ECO:0000313" key="2">
    <source>
        <dbReference type="EMBL" id="KIK51226.1"/>
    </source>
</evidence>
<gene>
    <name evidence="2" type="ORF">GYMLUDRAFT_50688</name>
</gene>
<accession>A0A0D0BAA9</accession>
<reference evidence="2 3" key="1">
    <citation type="submission" date="2014-04" db="EMBL/GenBank/DDBJ databases">
        <title>Evolutionary Origins and Diversification of the Mycorrhizal Mutualists.</title>
        <authorList>
            <consortium name="DOE Joint Genome Institute"/>
            <consortium name="Mycorrhizal Genomics Consortium"/>
            <person name="Kohler A."/>
            <person name="Kuo A."/>
            <person name="Nagy L.G."/>
            <person name="Floudas D."/>
            <person name="Copeland A."/>
            <person name="Barry K.W."/>
            <person name="Cichocki N."/>
            <person name="Veneault-Fourrey C."/>
            <person name="LaButti K."/>
            <person name="Lindquist E.A."/>
            <person name="Lipzen A."/>
            <person name="Lundell T."/>
            <person name="Morin E."/>
            <person name="Murat C."/>
            <person name="Riley R."/>
            <person name="Ohm R."/>
            <person name="Sun H."/>
            <person name="Tunlid A."/>
            <person name="Henrissat B."/>
            <person name="Grigoriev I.V."/>
            <person name="Hibbett D.S."/>
            <person name="Martin F."/>
        </authorList>
    </citation>
    <scope>NUCLEOTIDE SEQUENCE [LARGE SCALE GENOMIC DNA]</scope>
    <source>
        <strain evidence="2 3">FD-317 M1</strain>
    </source>
</reference>